<comment type="caution">
    <text evidence="1">The sequence shown here is derived from an EMBL/GenBank/DDBJ whole genome shotgun (WGS) entry which is preliminary data.</text>
</comment>
<dbReference type="AlphaFoldDB" id="A0A562LW12"/>
<evidence type="ECO:0000313" key="2">
    <source>
        <dbReference type="Proteomes" id="UP000319848"/>
    </source>
</evidence>
<evidence type="ECO:0008006" key="3">
    <source>
        <dbReference type="Google" id="ProtNLM"/>
    </source>
</evidence>
<dbReference type="RefSeq" id="WP_035118708.1">
    <property type="nucleotide sequence ID" value="NZ_AVBI01000024.1"/>
</dbReference>
<dbReference type="OrthoDB" id="1202013at2"/>
<organism evidence="1 2">
    <name type="scientific">Flavobacterium cauense R2A-7</name>
    <dbReference type="NCBI Taxonomy" id="1341154"/>
    <lineage>
        <taxon>Bacteria</taxon>
        <taxon>Pseudomonadati</taxon>
        <taxon>Bacteroidota</taxon>
        <taxon>Flavobacteriia</taxon>
        <taxon>Flavobacteriales</taxon>
        <taxon>Flavobacteriaceae</taxon>
        <taxon>Flavobacterium</taxon>
    </lineage>
</organism>
<gene>
    <name evidence="1" type="ORF">IP98_01954</name>
</gene>
<accession>A0A562LW12</accession>
<evidence type="ECO:0000313" key="1">
    <source>
        <dbReference type="EMBL" id="TWI11786.1"/>
    </source>
</evidence>
<keyword evidence="2" id="KW-1185">Reference proteome</keyword>
<name>A0A562LW12_9FLAO</name>
<proteinExistence type="predicted"/>
<dbReference type="Proteomes" id="UP000319848">
    <property type="component" value="Unassembled WGS sequence"/>
</dbReference>
<sequence length="123" mass="14213">MKKIYLLPILALLASCYNQERNCKDYKTGKFEFIQDIDGQQKKSVFERTENLQIETFNGKTDSASVRWVSDCEFVLQKLHPKNMQEKKAIGMKILTTSNKGYTFEYAFVGDAKKQRGTVTKID</sequence>
<dbReference type="EMBL" id="VLKQ01000008">
    <property type="protein sequence ID" value="TWI11786.1"/>
    <property type="molecule type" value="Genomic_DNA"/>
</dbReference>
<dbReference type="PROSITE" id="PS51257">
    <property type="entry name" value="PROKAR_LIPOPROTEIN"/>
    <property type="match status" value="1"/>
</dbReference>
<reference evidence="1 2" key="1">
    <citation type="journal article" date="2015" name="Stand. Genomic Sci.">
        <title>Genomic Encyclopedia of Bacterial and Archaeal Type Strains, Phase III: the genomes of soil and plant-associated and newly described type strains.</title>
        <authorList>
            <person name="Whitman W.B."/>
            <person name="Woyke T."/>
            <person name="Klenk H.P."/>
            <person name="Zhou Y."/>
            <person name="Lilburn T.G."/>
            <person name="Beck B.J."/>
            <person name="De Vos P."/>
            <person name="Vandamme P."/>
            <person name="Eisen J.A."/>
            <person name="Garrity G."/>
            <person name="Hugenholtz P."/>
            <person name="Kyrpides N.C."/>
        </authorList>
    </citation>
    <scope>NUCLEOTIDE SEQUENCE [LARGE SCALE GENOMIC DNA]</scope>
    <source>
        <strain evidence="1 2">CGMCC 1.7270</strain>
    </source>
</reference>
<protein>
    <recommendedName>
        <fullName evidence="3">DNA topoisomerase IV</fullName>
    </recommendedName>
</protein>